<dbReference type="GO" id="GO:0004222">
    <property type="term" value="F:metalloendopeptidase activity"/>
    <property type="evidence" value="ECO:0007669"/>
    <property type="project" value="UniProtKB-UniRule"/>
</dbReference>
<dbReference type="InterPro" id="IPR013647">
    <property type="entry name" value="OligopepF_N_dom"/>
</dbReference>
<dbReference type="GO" id="GO:0006508">
    <property type="term" value="P:proteolysis"/>
    <property type="evidence" value="ECO:0007669"/>
    <property type="project" value="UniProtKB-KW"/>
</dbReference>
<comment type="similarity">
    <text evidence="6">Belongs to the peptidase M3B family.</text>
</comment>
<evidence type="ECO:0000256" key="1">
    <source>
        <dbReference type="ARBA" id="ARBA00022670"/>
    </source>
</evidence>
<dbReference type="Gene3D" id="1.20.140.70">
    <property type="entry name" value="Oligopeptidase f, N-terminal domain"/>
    <property type="match status" value="1"/>
</dbReference>
<dbReference type="Gene3D" id="1.10.1370.20">
    <property type="entry name" value="Oligoendopeptidase f, C-terminal domain"/>
    <property type="match status" value="1"/>
</dbReference>
<dbReference type="GO" id="GO:0046872">
    <property type="term" value="F:metal ion binding"/>
    <property type="evidence" value="ECO:0007669"/>
    <property type="project" value="UniProtKB-UniRule"/>
</dbReference>
<dbReference type="InterPro" id="IPR045090">
    <property type="entry name" value="Pept_M3A_M3B"/>
</dbReference>
<evidence type="ECO:0000256" key="4">
    <source>
        <dbReference type="ARBA" id="ARBA00022833"/>
    </source>
</evidence>
<dbReference type="PANTHER" id="PTHR11804">
    <property type="entry name" value="PROTEASE M3 THIMET OLIGOPEPTIDASE-RELATED"/>
    <property type="match status" value="1"/>
</dbReference>
<keyword evidence="3 6" id="KW-0378">Hydrolase</keyword>
<dbReference type="OrthoDB" id="9766487at2"/>
<sequence length="603" mass="69747">MEQKSVVKALPARSEVPVEETWRLEDIFSTDDDWEKEFNEIKTEISKAESFKGTLGESAEKLFAALQFQDKVMERLGRLYTYSHMRYDQDTANSYYQGLDDRAKNLYSQAASGFSYIVPELLSIEEATIERFLKEKAELELYRHALEEISLQRPHILSAEQEALLAQASEAMNASSNTFGMLNNADLEFPTIKDENGNRVEITHGRYIRFLESGDRRVREEAFKAVYHTYGKYRNTFASTLAGTVKKDNFYASVRKYNSARHAALSDNNIPESVYDNLVNTINEHLHLLHRYVALRKRVLGVDELHMYDLYTPLVKEVKMEIPYEEAKELILKGLAPLGEDYNKVLQSGFENRWVDVHENKGKRSGAYSSGAYGTNPYILMNWQDNVNNLFTLAHEFGHSVHSYFTRATQPFPYGNYSIFVAEVASTCNENLLNDYLLNTMEDEKKRIYLLNHYLEGFRGTVFRQTMFAEFEHMIHQKAQNGEALTPDLLTKEYYELNKKYFGNDVVIDEEIGLEWSRIPHFYYNYYVYQYATGFSAATALSKQILEEGKPAVDRYLEFLRAGSSDYPIEVLKKAGVDMTEADPIREALKVFEEKLTEMEQLL</sequence>
<dbReference type="InterPro" id="IPR042088">
    <property type="entry name" value="OligoPept_F_C"/>
</dbReference>
<dbReference type="InterPro" id="IPR004438">
    <property type="entry name" value="Peptidase_M3B"/>
</dbReference>
<gene>
    <name evidence="9" type="primary">pepF</name>
    <name evidence="9" type="ORF">D0469_13055</name>
</gene>
<reference evidence="9 10" key="1">
    <citation type="submission" date="2018-08" db="EMBL/GenBank/DDBJ databases">
        <title>Bacillus chawlae sp. nov., Bacillus glennii sp. nov., and Bacillus saganii sp. nov. Isolated from the Vehicle Assembly Building at Kennedy Space Center where the Viking Spacecraft were Assembled.</title>
        <authorList>
            <person name="Seuylemezian A."/>
            <person name="Vaishampayan P."/>
        </authorList>
    </citation>
    <scope>NUCLEOTIDE SEQUENCE [LARGE SCALE GENOMIC DNA]</scope>
    <source>
        <strain evidence="9 10">V47-23a</strain>
    </source>
</reference>
<keyword evidence="1 6" id="KW-0645">Protease</keyword>
<evidence type="ECO:0000259" key="7">
    <source>
        <dbReference type="Pfam" id="PF01432"/>
    </source>
</evidence>
<dbReference type="NCBIfam" id="TIGR00181">
    <property type="entry name" value="pepF"/>
    <property type="match status" value="1"/>
</dbReference>
<feature type="domain" description="Oligopeptidase F N-terminal" evidence="8">
    <location>
        <begin position="120"/>
        <end position="189"/>
    </location>
</feature>
<evidence type="ECO:0000256" key="5">
    <source>
        <dbReference type="ARBA" id="ARBA00023049"/>
    </source>
</evidence>
<keyword evidence="2 6" id="KW-0479">Metal-binding</keyword>
<accession>A0A372LLT2</accession>
<evidence type="ECO:0000256" key="3">
    <source>
        <dbReference type="ARBA" id="ARBA00022801"/>
    </source>
</evidence>
<name>A0A372LLT2_9BACI</name>
<dbReference type="Proteomes" id="UP000264541">
    <property type="component" value="Unassembled WGS sequence"/>
</dbReference>
<comment type="cofactor">
    <cofactor evidence="6">
        <name>Zn(2+)</name>
        <dbReference type="ChEBI" id="CHEBI:29105"/>
    </cofactor>
    <text evidence="6">Binds 1 zinc ion.</text>
</comment>
<dbReference type="InterPro" id="IPR001567">
    <property type="entry name" value="Pept_M3A_M3B_dom"/>
</dbReference>
<dbReference type="SUPFAM" id="SSF55486">
    <property type="entry name" value="Metalloproteases ('zincins'), catalytic domain"/>
    <property type="match status" value="1"/>
</dbReference>
<dbReference type="EC" id="3.4.24.-" evidence="6"/>
<keyword evidence="5 6" id="KW-0482">Metalloprotease</keyword>
<protein>
    <recommendedName>
        <fullName evidence="6">Oligopeptidase F</fullName>
        <ecNumber evidence="6">3.4.24.-</ecNumber>
    </recommendedName>
</protein>
<evidence type="ECO:0000313" key="9">
    <source>
        <dbReference type="EMBL" id="RFU68015.1"/>
    </source>
</evidence>
<dbReference type="AlphaFoldDB" id="A0A372LLT2"/>
<feature type="domain" description="Peptidase M3A/M3B catalytic" evidence="7">
    <location>
        <begin position="211"/>
        <end position="590"/>
    </location>
</feature>
<dbReference type="Gene3D" id="1.10.287.830">
    <property type="entry name" value="putative peptidase helix hairpin domain like"/>
    <property type="match status" value="1"/>
</dbReference>
<evidence type="ECO:0000256" key="6">
    <source>
        <dbReference type="RuleBase" id="RU368091"/>
    </source>
</evidence>
<proteinExistence type="inferred from homology"/>
<evidence type="ECO:0000259" key="8">
    <source>
        <dbReference type="Pfam" id="PF08439"/>
    </source>
</evidence>
<dbReference type="PANTHER" id="PTHR11804:SF84">
    <property type="entry name" value="SACCHAROLYSIN"/>
    <property type="match status" value="1"/>
</dbReference>
<dbReference type="RefSeq" id="WP_117327183.1">
    <property type="nucleotide sequence ID" value="NZ_QVTE01000036.1"/>
</dbReference>
<comment type="function">
    <text evidence="6">Has oligopeptidase activity and degrades a variety of small bioactive peptides.</text>
</comment>
<organism evidence="9 10">
    <name type="scientific">Peribacillus saganii</name>
    <dbReference type="NCBI Taxonomy" id="2303992"/>
    <lineage>
        <taxon>Bacteria</taxon>
        <taxon>Bacillati</taxon>
        <taxon>Bacillota</taxon>
        <taxon>Bacilli</taxon>
        <taxon>Bacillales</taxon>
        <taxon>Bacillaceae</taxon>
        <taxon>Peribacillus</taxon>
    </lineage>
</organism>
<keyword evidence="10" id="KW-1185">Reference proteome</keyword>
<dbReference type="Pfam" id="PF01432">
    <property type="entry name" value="Peptidase_M3"/>
    <property type="match status" value="1"/>
</dbReference>
<evidence type="ECO:0000256" key="2">
    <source>
        <dbReference type="ARBA" id="ARBA00022723"/>
    </source>
</evidence>
<comment type="caution">
    <text evidence="9">The sequence shown here is derived from an EMBL/GenBank/DDBJ whole genome shotgun (WGS) entry which is preliminary data.</text>
</comment>
<keyword evidence="4 6" id="KW-0862">Zinc</keyword>
<evidence type="ECO:0000313" key="10">
    <source>
        <dbReference type="Proteomes" id="UP000264541"/>
    </source>
</evidence>
<dbReference type="GO" id="GO:0006518">
    <property type="term" value="P:peptide metabolic process"/>
    <property type="evidence" value="ECO:0007669"/>
    <property type="project" value="TreeGrafter"/>
</dbReference>
<dbReference type="Pfam" id="PF08439">
    <property type="entry name" value="Peptidase_M3_N"/>
    <property type="match status" value="1"/>
</dbReference>
<dbReference type="EMBL" id="QVTE01000036">
    <property type="protein sequence ID" value="RFU68015.1"/>
    <property type="molecule type" value="Genomic_DNA"/>
</dbReference>
<dbReference type="CDD" id="cd09608">
    <property type="entry name" value="M3B_PepF"/>
    <property type="match status" value="1"/>
</dbReference>